<organism evidence="2 3">
    <name type="scientific">Actinacidiphila oryziradicis</name>
    <dbReference type="NCBI Taxonomy" id="2571141"/>
    <lineage>
        <taxon>Bacteria</taxon>
        <taxon>Bacillati</taxon>
        <taxon>Actinomycetota</taxon>
        <taxon>Actinomycetes</taxon>
        <taxon>Kitasatosporales</taxon>
        <taxon>Streptomycetaceae</taxon>
        <taxon>Actinacidiphila</taxon>
    </lineage>
</organism>
<reference evidence="2 3" key="1">
    <citation type="submission" date="2019-04" db="EMBL/GenBank/DDBJ databases">
        <title>Streptomyces oryziradicis sp. nov., a novel actinomycete isolated from rhizosphere soil of rice (Oryza sativa L.).</title>
        <authorList>
            <person name="Li C."/>
        </authorList>
    </citation>
    <scope>NUCLEOTIDE SEQUENCE [LARGE SCALE GENOMIC DNA]</scope>
    <source>
        <strain evidence="2 3">NEAU-C40</strain>
    </source>
</reference>
<accession>A0A4U0SC58</accession>
<dbReference type="PANTHER" id="PTHR13696">
    <property type="entry name" value="P-LOOP CONTAINING NUCLEOSIDE TRIPHOSPHATE HYDROLASE"/>
    <property type="match status" value="1"/>
</dbReference>
<dbReference type="CDD" id="cd02042">
    <property type="entry name" value="ParAB_family"/>
    <property type="match status" value="1"/>
</dbReference>
<dbReference type="Gene3D" id="3.40.50.300">
    <property type="entry name" value="P-loop containing nucleotide triphosphate hydrolases"/>
    <property type="match status" value="1"/>
</dbReference>
<dbReference type="InterPro" id="IPR050678">
    <property type="entry name" value="DNA_Partitioning_ATPase"/>
</dbReference>
<protein>
    <submittedName>
        <fullName evidence="2">ParA family protein</fullName>
    </submittedName>
</protein>
<evidence type="ECO:0000259" key="1">
    <source>
        <dbReference type="Pfam" id="PF13614"/>
    </source>
</evidence>
<feature type="domain" description="AAA" evidence="1">
    <location>
        <begin position="30"/>
        <end position="216"/>
    </location>
</feature>
<dbReference type="PANTHER" id="PTHR13696:SF52">
    <property type="entry name" value="PARA FAMILY PROTEIN CT_582"/>
    <property type="match status" value="1"/>
</dbReference>
<proteinExistence type="predicted"/>
<keyword evidence="3" id="KW-1185">Reference proteome</keyword>
<dbReference type="Pfam" id="PF13614">
    <property type="entry name" value="AAA_31"/>
    <property type="match status" value="1"/>
</dbReference>
<dbReference type="EMBL" id="SUMC01000039">
    <property type="protein sequence ID" value="TKA06373.1"/>
    <property type="molecule type" value="Genomic_DNA"/>
</dbReference>
<dbReference type="AlphaFoldDB" id="A0A4U0SC58"/>
<evidence type="ECO:0000313" key="2">
    <source>
        <dbReference type="EMBL" id="TKA06373.1"/>
    </source>
</evidence>
<dbReference type="InterPro" id="IPR025669">
    <property type="entry name" value="AAA_dom"/>
</dbReference>
<dbReference type="SUPFAM" id="SSF52540">
    <property type="entry name" value="P-loop containing nucleoside triphosphate hydrolases"/>
    <property type="match status" value="1"/>
</dbReference>
<name>A0A4U0SC58_9ACTN</name>
<evidence type="ECO:0000313" key="3">
    <source>
        <dbReference type="Proteomes" id="UP000305778"/>
    </source>
</evidence>
<dbReference type="OrthoDB" id="128708at2"/>
<dbReference type="InterPro" id="IPR027417">
    <property type="entry name" value="P-loop_NTPase"/>
</dbReference>
<comment type="caution">
    <text evidence="2">The sequence shown here is derived from an EMBL/GenBank/DDBJ whole genome shotgun (WGS) entry which is preliminary data.</text>
</comment>
<sequence length="325" mass="35456">MSLVLPGSIVLSKYDKYSPVDVPWEDLWHIFVIANDKGGAGKTSVTANLALMLLKKLQTGDPANGVPGDPDARVLVIDLNAQGNLTVHEFGASDELNDHGRGILLALKDGTPLKPVTVRAGLDLVPGGSELKEDVTPIYNRLMQSFTLNADLRLLQCLLPIAGDYDYIIIDTPPENPTLQRLAMGAGRWVISPAKTDRGSLDGVLEMKNQFETTREVNPLLTLLGVVLFATGRKAKLIHAKAEERLRTILGSAYYKFPTNIGHSEAVAQESRDIDSEPLVALFDRSERGDASLPETVRTVHDDYLKLTDQVIARSAALKKIIEES</sequence>
<gene>
    <name evidence="2" type="ORF">FCI23_31800</name>
</gene>
<dbReference type="Proteomes" id="UP000305778">
    <property type="component" value="Unassembled WGS sequence"/>
</dbReference>